<dbReference type="EMBL" id="JBFAEG010000025">
    <property type="protein sequence ID" value="MEU5711264.1"/>
    <property type="molecule type" value="Genomic_DNA"/>
</dbReference>
<accession>A0ABV3AH39</accession>
<keyword evidence="2" id="KW-1185">Reference proteome</keyword>
<comment type="caution">
    <text evidence="1">The sequence shown here is derived from an EMBL/GenBank/DDBJ whole genome shotgun (WGS) entry which is preliminary data.</text>
</comment>
<dbReference type="Proteomes" id="UP001551011">
    <property type="component" value="Unassembled WGS sequence"/>
</dbReference>
<name>A0ABV3AH39_9ACTN</name>
<gene>
    <name evidence="1" type="ORF">AB0H04_31115</name>
</gene>
<protein>
    <submittedName>
        <fullName evidence="1">Uncharacterized protein</fullName>
    </submittedName>
</protein>
<proteinExistence type="predicted"/>
<organism evidence="1 2">
    <name type="scientific">Streptomyces flaveolus</name>
    <dbReference type="NCBI Taxonomy" id="67297"/>
    <lineage>
        <taxon>Bacteria</taxon>
        <taxon>Bacillati</taxon>
        <taxon>Actinomycetota</taxon>
        <taxon>Actinomycetes</taxon>
        <taxon>Kitasatosporales</taxon>
        <taxon>Streptomycetaceae</taxon>
        <taxon>Streptomyces</taxon>
    </lineage>
</organism>
<reference evidence="1 2" key="1">
    <citation type="submission" date="2024-06" db="EMBL/GenBank/DDBJ databases">
        <title>The Natural Products Discovery Center: Release of the First 8490 Sequenced Strains for Exploring Actinobacteria Biosynthetic Diversity.</title>
        <authorList>
            <person name="Kalkreuter E."/>
            <person name="Kautsar S.A."/>
            <person name="Yang D."/>
            <person name="Bader C.D."/>
            <person name="Teijaro C.N."/>
            <person name="Fluegel L."/>
            <person name="Davis C.M."/>
            <person name="Simpson J.R."/>
            <person name="Lauterbach L."/>
            <person name="Steele A.D."/>
            <person name="Gui C."/>
            <person name="Meng S."/>
            <person name="Li G."/>
            <person name="Viehrig K."/>
            <person name="Ye F."/>
            <person name="Su P."/>
            <person name="Kiefer A.F."/>
            <person name="Nichols A."/>
            <person name="Cepeda A.J."/>
            <person name="Yan W."/>
            <person name="Fan B."/>
            <person name="Jiang Y."/>
            <person name="Adhikari A."/>
            <person name="Zheng C.-J."/>
            <person name="Schuster L."/>
            <person name="Cowan T.M."/>
            <person name="Smanski M.J."/>
            <person name="Chevrette M.G."/>
            <person name="De Carvalho L.P.S."/>
            <person name="Shen B."/>
        </authorList>
    </citation>
    <scope>NUCLEOTIDE SEQUENCE [LARGE SCALE GENOMIC DNA]</scope>
    <source>
        <strain evidence="1 2">NPDC020594</strain>
    </source>
</reference>
<evidence type="ECO:0000313" key="2">
    <source>
        <dbReference type="Proteomes" id="UP001551011"/>
    </source>
</evidence>
<evidence type="ECO:0000313" key="1">
    <source>
        <dbReference type="EMBL" id="MEU5711264.1"/>
    </source>
</evidence>
<sequence length="85" mass="9533">MFVDGEASLVEPAHHPAVLATMDVDLHRVAATALRLHLRRVPDMEAEEQPSTWLQHSMEVLEDRADLRVGDVDQLVLHQATFALL</sequence>
<dbReference type="RefSeq" id="WP_078876942.1">
    <property type="nucleotide sequence ID" value="NZ_JBEXDP010000027.1"/>
</dbReference>